<evidence type="ECO:0008006" key="5">
    <source>
        <dbReference type="Google" id="ProtNLM"/>
    </source>
</evidence>
<keyword evidence="4" id="KW-1185">Reference proteome</keyword>
<evidence type="ECO:0000256" key="1">
    <source>
        <dbReference type="ARBA" id="ARBA00007521"/>
    </source>
</evidence>
<dbReference type="Proteomes" id="UP000004206">
    <property type="component" value="Unassembled WGS sequence"/>
</dbReference>
<dbReference type="InterPro" id="IPR011067">
    <property type="entry name" value="Plasmid_toxin/cell-grow_inhib"/>
</dbReference>
<protein>
    <recommendedName>
        <fullName evidence="5">Toxin-antitoxin system, toxin component, MazF family</fullName>
    </recommendedName>
</protein>
<sequence length="244" mass="28213">MKSKKIGKDLEDHINKAVSKIDKYLHDLIAIHPKKAELISYWMHDFTRMIDFEDKFKPTKNKRYKKGDVIKVNLGFNIGSEQGGLHYAVVLEKNNSQASPVITVAPLTSIDSSGNSNKGFRPGELNLGDELFQMLNKKCQSEIDRCNSCIEKIDGAYKTNPQNYKDIKRTFEEFSHHKKDVEKTLDEIRKMKTGSICMINQITTISKIRIYDPKTTRDVLHGIRFSDETLDLIDENIKKFFFKY</sequence>
<accession>D3MU35</accession>
<comment type="similarity">
    <text evidence="1">Belongs to the PemK/MazF family.</text>
</comment>
<dbReference type="GeneID" id="79843443"/>
<keyword evidence="2" id="KW-1277">Toxin-antitoxin system</keyword>
<dbReference type="RefSeq" id="WP_002844416.1">
    <property type="nucleotide sequence ID" value="NZ_ADJN01000065.1"/>
</dbReference>
<dbReference type="EMBL" id="ADJN01000065">
    <property type="protein sequence ID" value="EFD04303.1"/>
    <property type="molecule type" value="Genomic_DNA"/>
</dbReference>
<name>D3MU35_9FIRM</name>
<dbReference type="Gene3D" id="2.30.30.110">
    <property type="match status" value="1"/>
</dbReference>
<dbReference type="InterPro" id="IPR003477">
    <property type="entry name" value="PemK-like"/>
</dbReference>
<dbReference type="AlphaFoldDB" id="D3MU35"/>
<gene>
    <name evidence="3" type="ORF">HMPREF0631_1341</name>
</gene>
<evidence type="ECO:0000256" key="2">
    <source>
        <dbReference type="ARBA" id="ARBA00022649"/>
    </source>
</evidence>
<organism evidence="3 4">
    <name type="scientific">Peptostreptococcus anaerobius 653-L</name>
    <dbReference type="NCBI Taxonomy" id="596329"/>
    <lineage>
        <taxon>Bacteria</taxon>
        <taxon>Bacillati</taxon>
        <taxon>Bacillota</taxon>
        <taxon>Clostridia</taxon>
        <taxon>Peptostreptococcales</taxon>
        <taxon>Peptostreptococcaceae</taxon>
        <taxon>Peptostreptococcus</taxon>
    </lineage>
</organism>
<comment type="caution">
    <text evidence="3">The sequence shown here is derived from an EMBL/GenBank/DDBJ whole genome shotgun (WGS) entry which is preliminary data.</text>
</comment>
<reference evidence="3 4" key="1">
    <citation type="submission" date="2010-01" db="EMBL/GenBank/DDBJ databases">
        <authorList>
            <person name="Dodson R."/>
            <person name="Madupu R."/>
            <person name="Durkin A.S."/>
            <person name="Torralba M."/>
            <person name="Methe B."/>
            <person name="Sutton G.G."/>
            <person name="Strausberg R.L."/>
            <person name="Nelson K.E."/>
        </authorList>
    </citation>
    <scope>NUCLEOTIDE SEQUENCE [LARGE SCALE GENOMIC DNA]</scope>
    <source>
        <strain evidence="3 4">653-L</strain>
    </source>
</reference>
<dbReference type="eggNOG" id="COG2337">
    <property type="taxonomic scope" value="Bacteria"/>
</dbReference>
<evidence type="ECO:0000313" key="3">
    <source>
        <dbReference type="EMBL" id="EFD04303.1"/>
    </source>
</evidence>
<dbReference type="SUPFAM" id="SSF50118">
    <property type="entry name" value="Cell growth inhibitor/plasmid maintenance toxic component"/>
    <property type="match status" value="1"/>
</dbReference>
<proteinExistence type="inferred from homology"/>
<evidence type="ECO:0000313" key="4">
    <source>
        <dbReference type="Proteomes" id="UP000004206"/>
    </source>
</evidence>
<dbReference type="Pfam" id="PF02452">
    <property type="entry name" value="PemK_toxin"/>
    <property type="match status" value="1"/>
</dbReference>
<dbReference type="GO" id="GO:0003677">
    <property type="term" value="F:DNA binding"/>
    <property type="evidence" value="ECO:0007669"/>
    <property type="project" value="InterPro"/>
</dbReference>
<dbReference type="OrthoDB" id="1957237at2"/>